<proteinExistence type="predicted"/>
<dbReference type="EMBL" id="GBXM01063638">
    <property type="protein sequence ID" value="JAH44939.1"/>
    <property type="molecule type" value="Transcribed_RNA"/>
</dbReference>
<accession>A0A0E9SUA1</accession>
<organism evidence="1">
    <name type="scientific">Anguilla anguilla</name>
    <name type="common">European freshwater eel</name>
    <name type="synonym">Muraena anguilla</name>
    <dbReference type="NCBI Taxonomy" id="7936"/>
    <lineage>
        <taxon>Eukaryota</taxon>
        <taxon>Metazoa</taxon>
        <taxon>Chordata</taxon>
        <taxon>Craniata</taxon>
        <taxon>Vertebrata</taxon>
        <taxon>Euteleostomi</taxon>
        <taxon>Actinopterygii</taxon>
        <taxon>Neopterygii</taxon>
        <taxon>Teleostei</taxon>
        <taxon>Anguilliformes</taxon>
        <taxon>Anguillidae</taxon>
        <taxon>Anguilla</taxon>
    </lineage>
</organism>
<sequence length="28" mass="3132">MKHFLTHCCHLPAPSTAKTDSVIELYST</sequence>
<name>A0A0E9SUA1_ANGAN</name>
<protein>
    <submittedName>
        <fullName evidence="1">Uncharacterized protein</fullName>
    </submittedName>
</protein>
<reference evidence="1" key="1">
    <citation type="submission" date="2014-11" db="EMBL/GenBank/DDBJ databases">
        <authorList>
            <person name="Amaro Gonzalez C."/>
        </authorList>
    </citation>
    <scope>NUCLEOTIDE SEQUENCE</scope>
</reference>
<evidence type="ECO:0000313" key="1">
    <source>
        <dbReference type="EMBL" id="JAH44939.1"/>
    </source>
</evidence>
<reference evidence="1" key="2">
    <citation type="journal article" date="2015" name="Fish Shellfish Immunol.">
        <title>Early steps in the European eel (Anguilla anguilla)-Vibrio vulnificus interaction in the gills: Role of the RtxA13 toxin.</title>
        <authorList>
            <person name="Callol A."/>
            <person name="Pajuelo D."/>
            <person name="Ebbesson L."/>
            <person name="Teles M."/>
            <person name="MacKenzie S."/>
            <person name="Amaro C."/>
        </authorList>
    </citation>
    <scope>NUCLEOTIDE SEQUENCE</scope>
</reference>
<dbReference type="EMBL" id="GBXM01061584">
    <property type="protein sequence ID" value="JAH46993.1"/>
    <property type="molecule type" value="Transcribed_RNA"/>
</dbReference>
<dbReference type="AlphaFoldDB" id="A0A0E9SUA1"/>